<dbReference type="Pfam" id="PF14344">
    <property type="entry name" value="DUF4397"/>
    <property type="match status" value="1"/>
</dbReference>
<protein>
    <recommendedName>
        <fullName evidence="2">DUF4397 domain-containing protein</fullName>
    </recommendedName>
</protein>
<feature type="region of interest" description="Disordered" evidence="1">
    <location>
        <begin position="1"/>
        <end position="104"/>
    </location>
</feature>
<dbReference type="AlphaFoldDB" id="A0A6N2SVB6"/>
<sequence length="344" mass="37462">MNNENIQQTNSSMSNGMSGRTGTPVVPLPDFQEGGPVASENGNNDGSAGIPVIPLPDFEEGGPVFPGNEDGSAGIPVIPLPDPGEGGPVYPGPSQPSRPNRPNRPNWPIFPVYPLPNVPCFFCQEGNTNGYSKVRFLNAVNSYRSLVVIVSGLQVASGLSFGSLTNYGNVSDGFRTVTIAQPNGYVLLRKTVPFHAGDTITMAIIPSAGGIDLMQISDTPCNNRPYGYSCFRVANLAYYSNPLDVILYDGRVVYSDVRFKEVTSFKRIRPGEYDFYLAETSLRPTPRMEDIETLNTDTSSVMMRAEPLLSFYVNVRANAMYTVYILGYGTSPNELQTIIVEDRQ</sequence>
<feature type="domain" description="DUF4397" evidence="2">
    <location>
        <begin position="132"/>
        <end position="245"/>
    </location>
</feature>
<feature type="compositionally biased region" description="Polar residues" evidence="1">
    <location>
        <begin position="1"/>
        <end position="21"/>
    </location>
</feature>
<name>A0A6N2SVB6_9FIRM</name>
<evidence type="ECO:0000259" key="2">
    <source>
        <dbReference type="Pfam" id="PF14344"/>
    </source>
</evidence>
<gene>
    <name evidence="3" type="ORF">AULFYP135_01117</name>
</gene>
<proteinExistence type="predicted"/>
<dbReference type="EMBL" id="CACRSL010000003">
    <property type="protein sequence ID" value="VYS97044.1"/>
    <property type="molecule type" value="Genomic_DNA"/>
</dbReference>
<dbReference type="InterPro" id="IPR025510">
    <property type="entry name" value="DUF4397"/>
</dbReference>
<evidence type="ECO:0000256" key="1">
    <source>
        <dbReference type="SAM" id="MobiDB-lite"/>
    </source>
</evidence>
<accession>A0A6N2SVB6</accession>
<evidence type="ECO:0000313" key="3">
    <source>
        <dbReference type="EMBL" id="VYS97044.1"/>
    </source>
</evidence>
<organism evidence="3">
    <name type="scientific">uncultured Anaerotruncus sp</name>
    <dbReference type="NCBI Taxonomy" id="905011"/>
    <lineage>
        <taxon>Bacteria</taxon>
        <taxon>Bacillati</taxon>
        <taxon>Bacillota</taxon>
        <taxon>Clostridia</taxon>
        <taxon>Eubacteriales</taxon>
        <taxon>Oscillospiraceae</taxon>
        <taxon>Anaerotruncus</taxon>
        <taxon>environmental samples</taxon>
    </lineage>
</organism>
<reference evidence="3" key="1">
    <citation type="submission" date="2019-11" db="EMBL/GenBank/DDBJ databases">
        <authorList>
            <person name="Feng L."/>
        </authorList>
    </citation>
    <scope>NUCLEOTIDE SEQUENCE</scope>
    <source>
        <strain evidence="3">AundefinedLFYP135</strain>
    </source>
</reference>